<dbReference type="STRING" id="200324.A0A2N5SKW7"/>
<feature type="compositionally biased region" description="Basic and acidic residues" evidence="1">
    <location>
        <begin position="205"/>
        <end position="220"/>
    </location>
</feature>
<evidence type="ECO:0000313" key="3">
    <source>
        <dbReference type="Proteomes" id="UP000235388"/>
    </source>
</evidence>
<reference evidence="2 3" key="1">
    <citation type="submission" date="2017-11" db="EMBL/GenBank/DDBJ databases">
        <title>De novo assembly and phasing of dikaryotic genomes from two isolates of Puccinia coronata f. sp. avenae, the causal agent of oat crown rust.</title>
        <authorList>
            <person name="Miller M.E."/>
            <person name="Zhang Y."/>
            <person name="Omidvar V."/>
            <person name="Sperschneider J."/>
            <person name="Schwessinger B."/>
            <person name="Raley C."/>
            <person name="Palmer J.M."/>
            <person name="Garnica D."/>
            <person name="Upadhyaya N."/>
            <person name="Rathjen J."/>
            <person name="Taylor J.M."/>
            <person name="Park R.F."/>
            <person name="Dodds P.N."/>
            <person name="Hirsch C.D."/>
            <person name="Kianian S.F."/>
            <person name="Figueroa M."/>
        </authorList>
    </citation>
    <scope>NUCLEOTIDE SEQUENCE [LARGE SCALE GENOMIC DNA]</scope>
    <source>
        <strain evidence="2">12NC29</strain>
    </source>
</reference>
<feature type="region of interest" description="Disordered" evidence="1">
    <location>
        <begin position="205"/>
        <end position="225"/>
    </location>
</feature>
<feature type="compositionally biased region" description="Basic and acidic residues" evidence="1">
    <location>
        <begin position="153"/>
        <end position="163"/>
    </location>
</feature>
<protein>
    <submittedName>
        <fullName evidence="2">Uncharacterized protein</fullName>
    </submittedName>
</protein>
<gene>
    <name evidence="2" type="ORF">PCANC_19957</name>
</gene>
<sequence>MWPPKLDLGGEFYTLMAQGYWNGGHYYCKVVRKSGGVIGVWLHNNMEHGGNAQLIGAKPEAIDYVNKKIQGVAKDNPNCTGDIPFQHLSALLSQPENSVGQTGTTEVLETSLLGGLDSNLDSKDHLGSSNESDHSDLESSSKSFVVGDEDDKDGTSKCSDSRSEIGSANRSVEPQGSLKDNLDTDDGSELHPPIVLWVIPAKMSQEKDDTVDPIQEEKKAQPSQIRLVGKASGTLSAKAGAPAAIAGKTLVKEKRGKRSLDGYRRSSRIRKS</sequence>
<name>A0A2N5SKW7_9BASI</name>
<comment type="caution">
    <text evidence="2">The sequence shown here is derived from an EMBL/GenBank/DDBJ whole genome shotgun (WGS) entry which is preliminary data.</text>
</comment>
<evidence type="ECO:0000256" key="1">
    <source>
        <dbReference type="SAM" id="MobiDB-lite"/>
    </source>
</evidence>
<feature type="region of interest" description="Disordered" evidence="1">
    <location>
        <begin position="119"/>
        <end position="189"/>
    </location>
</feature>
<accession>A0A2N5SKW7</accession>
<dbReference type="EMBL" id="PGCJ01000936">
    <property type="protein sequence ID" value="PLW13892.1"/>
    <property type="molecule type" value="Genomic_DNA"/>
</dbReference>
<feature type="compositionally biased region" description="Polar residues" evidence="1">
    <location>
        <begin position="164"/>
        <end position="174"/>
    </location>
</feature>
<organism evidence="2 3">
    <name type="scientific">Puccinia coronata f. sp. avenae</name>
    <dbReference type="NCBI Taxonomy" id="200324"/>
    <lineage>
        <taxon>Eukaryota</taxon>
        <taxon>Fungi</taxon>
        <taxon>Dikarya</taxon>
        <taxon>Basidiomycota</taxon>
        <taxon>Pucciniomycotina</taxon>
        <taxon>Pucciniomycetes</taxon>
        <taxon>Pucciniales</taxon>
        <taxon>Pucciniaceae</taxon>
        <taxon>Puccinia</taxon>
    </lineage>
</organism>
<evidence type="ECO:0000313" key="2">
    <source>
        <dbReference type="EMBL" id="PLW13892.1"/>
    </source>
</evidence>
<dbReference type="Proteomes" id="UP000235388">
    <property type="component" value="Unassembled WGS sequence"/>
</dbReference>
<proteinExistence type="predicted"/>
<dbReference type="AlphaFoldDB" id="A0A2N5SKW7"/>
<keyword evidence="3" id="KW-1185">Reference proteome</keyword>
<feature type="compositionally biased region" description="Basic and acidic residues" evidence="1">
    <location>
        <begin position="120"/>
        <end position="139"/>
    </location>
</feature>